<evidence type="ECO:0000313" key="2">
    <source>
        <dbReference type="EMBL" id="KPL59215.1"/>
    </source>
</evidence>
<gene>
    <name evidence="2" type="ORF">AM506_11835</name>
</gene>
<reference evidence="2 3" key="1">
    <citation type="submission" date="2015-08" db="EMBL/GenBank/DDBJ databases">
        <title>Draft Genome Sequence of Bacillus vietnamensis UCD-SED5.</title>
        <authorList>
            <person name="Lee R.D."/>
            <person name="Jospin G."/>
            <person name="Lang J.M."/>
            <person name="Coil D.A."/>
            <person name="Eisen J.A."/>
        </authorList>
    </citation>
    <scope>NUCLEOTIDE SEQUENCE [LARGE SCALE GENOMIC DNA]</scope>
    <source>
        <strain evidence="2 3">UCD-SED5</strain>
    </source>
</reference>
<dbReference type="OrthoDB" id="2846851at2"/>
<sequence length="237" mass="27255">MTINKKKRMLYASYFLFITGFVAMTLVAYFLIQSIRESFYQNRFENQYEYMSLEEDGDVYPIQVFHGVKMNTFLEEKESGKKSETILFEVKDEPEAELKGFKVQSDPRGMSAYEEAIQYKVVKEKETNKESFIIAMRMTPESGNLNGKPVKYRTYSVNENGVIKKSTFTIDKKSKLETQWIRGLSGAKYGYYTDLPYQKGGTLSLIALTFMGCLFIIGGVLLRRKVLPVERNQAALG</sequence>
<dbReference type="RefSeq" id="WP_060672706.1">
    <property type="nucleotide sequence ID" value="NZ_LIXZ01000008.1"/>
</dbReference>
<dbReference type="PATRIC" id="fig|218284.4.peg.4069"/>
<evidence type="ECO:0000256" key="1">
    <source>
        <dbReference type="SAM" id="Phobius"/>
    </source>
</evidence>
<keyword evidence="1" id="KW-0472">Membrane</keyword>
<feature type="transmembrane region" description="Helical" evidence="1">
    <location>
        <begin position="203"/>
        <end position="222"/>
    </location>
</feature>
<dbReference type="Proteomes" id="UP000050398">
    <property type="component" value="Unassembled WGS sequence"/>
</dbReference>
<evidence type="ECO:0000313" key="3">
    <source>
        <dbReference type="Proteomes" id="UP000050398"/>
    </source>
</evidence>
<proteinExistence type="predicted"/>
<name>A0A0P6WDV9_9BACI</name>
<feature type="transmembrane region" description="Helical" evidence="1">
    <location>
        <begin position="12"/>
        <end position="32"/>
    </location>
</feature>
<comment type="caution">
    <text evidence="2">The sequence shown here is derived from an EMBL/GenBank/DDBJ whole genome shotgun (WGS) entry which is preliminary data.</text>
</comment>
<keyword evidence="1" id="KW-0812">Transmembrane</keyword>
<dbReference type="AlphaFoldDB" id="A0A0P6WDV9"/>
<dbReference type="EMBL" id="LIXZ01000008">
    <property type="protein sequence ID" value="KPL59215.1"/>
    <property type="molecule type" value="Genomic_DNA"/>
</dbReference>
<protein>
    <submittedName>
        <fullName evidence="2">Uncharacterized protein</fullName>
    </submittedName>
</protein>
<accession>A0A0P6WDV9</accession>
<keyword evidence="1" id="KW-1133">Transmembrane helix</keyword>
<organism evidence="2 3">
    <name type="scientific">Rossellomorea vietnamensis</name>
    <dbReference type="NCBI Taxonomy" id="218284"/>
    <lineage>
        <taxon>Bacteria</taxon>
        <taxon>Bacillati</taxon>
        <taxon>Bacillota</taxon>
        <taxon>Bacilli</taxon>
        <taxon>Bacillales</taxon>
        <taxon>Bacillaceae</taxon>
        <taxon>Rossellomorea</taxon>
    </lineage>
</organism>